<proteinExistence type="predicted"/>
<gene>
    <name evidence="1" type="ORF">BaRGS_00026068</name>
</gene>
<evidence type="ECO:0000313" key="1">
    <source>
        <dbReference type="EMBL" id="KAK7482659.1"/>
    </source>
</evidence>
<reference evidence="1 2" key="1">
    <citation type="journal article" date="2023" name="Sci. Data">
        <title>Genome assembly of the Korean intertidal mud-creeper Batillaria attramentaria.</title>
        <authorList>
            <person name="Patra A.K."/>
            <person name="Ho P.T."/>
            <person name="Jun S."/>
            <person name="Lee S.J."/>
            <person name="Kim Y."/>
            <person name="Won Y.J."/>
        </authorList>
    </citation>
    <scope>NUCLEOTIDE SEQUENCE [LARGE SCALE GENOMIC DNA]</scope>
    <source>
        <strain evidence="1">Wonlab-2016</strain>
    </source>
</reference>
<dbReference type="Proteomes" id="UP001519460">
    <property type="component" value="Unassembled WGS sequence"/>
</dbReference>
<dbReference type="EMBL" id="JACVVK020000240">
    <property type="protein sequence ID" value="KAK7482659.1"/>
    <property type="molecule type" value="Genomic_DNA"/>
</dbReference>
<protein>
    <submittedName>
        <fullName evidence="1">Uncharacterized protein</fullName>
    </submittedName>
</protein>
<accession>A0ABD0K5Z5</accession>
<dbReference type="AlphaFoldDB" id="A0ABD0K5Z5"/>
<keyword evidence="2" id="KW-1185">Reference proteome</keyword>
<name>A0ABD0K5Z5_9CAEN</name>
<sequence length="79" mass="8566">MPSTRTLMSVETAFLSPQPRHDEIRISLLVVHSTEGASRSARSATTPGRGPLMAARVILDHTTDPNSRTASQPWSNVPD</sequence>
<organism evidence="1 2">
    <name type="scientific">Batillaria attramentaria</name>
    <dbReference type="NCBI Taxonomy" id="370345"/>
    <lineage>
        <taxon>Eukaryota</taxon>
        <taxon>Metazoa</taxon>
        <taxon>Spiralia</taxon>
        <taxon>Lophotrochozoa</taxon>
        <taxon>Mollusca</taxon>
        <taxon>Gastropoda</taxon>
        <taxon>Caenogastropoda</taxon>
        <taxon>Sorbeoconcha</taxon>
        <taxon>Cerithioidea</taxon>
        <taxon>Batillariidae</taxon>
        <taxon>Batillaria</taxon>
    </lineage>
</organism>
<comment type="caution">
    <text evidence="1">The sequence shown here is derived from an EMBL/GenBank/DDBJ whole genome shotgun (WGS) entry which is preliminary data.</text>
</comment>
<evidence type="ECO:0000313" key="2">
    <source>
        <dbReference type="Proteomes" id="UP001519460"/>
    </source>
</evidence>